<feature type="compositionally biased region" description="Basic and acidic residues" evidence="3">
    <location>
        <begin position="560"/>
        <end position="572"/>
    </location>
</feature>
<dbReference type="AlphaFoldDB" id="A0A016V0X3"/>
<name>A0A016V0X3_9BILA</name>
<reference evidence="6" key="1">
    <citation type="journal article" date="2015" name="Nat. Genet.">
        <title>The genome and transcriptome of the zoonotic hookworm Ancylostoma ceylanicum identify infection-specific gene families.</title>
        <authorList>
            <person name="Schwarz E.M."/>
            <person name="Hu Y."/>
            <person name="Antoshechkin I."/>
            <person name="Miller M.M."/>
            <person name="Sternberg P.W."/>
            <person name="Aroian R.V."/>
        </authorList>
    </citation>
    <scope>NUCLEOTIDE SEQUENCE</scope>
    <source>
        <strain evidence="6">HY135</strain>
    </source>
</reference>
<dbReference type="Pfam" id="PF24681">
    <property type="entry name" value="Kelch_KLHDC2_KLHL20_DRC7"/>
    <property type="match status" value="1"/>
</dbReference>
<dbReference type="EMBL" id="JARK01001356">
    <property type="protein sequence ID" value="EYC20906.1"/>
    <property type="molecule type" value="Genomic_DNA"/>
</dbReference>
<dbReference type="SMART" id="SM00612">
    <property type="entry name" value="Kelch"/>
    <property type="match status" value="6"/>
</dbReference>
<proteinExistence type="predicted"/>
<dbReference type="OrthoDB" id="5775046at2759"/>
<evidence type="ECO:0000313" key="5">
    <source>
        <dbReference type="EMBL" id="EYC20906.1"/>
    </source>
</evidence>
<dbReference type="STRING" id="53326.A0A016V0X3"/>
<feature type="domain" description="BACK" evidence="4">
    <location>
        <begin position="109"/>
        <end position="212"/>
    </location>
</feature>
<feature type="region of interest" description="Disordered" evidence="3">
    <location>
        <begin position="552"/>
        <end position="572"/>
    </location>
</feature>
<dbReference type="InterPro" id="IPR011705">
    <property type="entry name" value="BACK"/>
</dbReference>
<evidence type="ECO:0000259" key="4">
    <source>
        <dbReference type="SMART" id="SM00875"/>
    </source>
</evidence>
<keyword evidence="6" id="KW-1185">Reference proteome</keyword>
<dbReference type="Pfam" id="PF01344">
    <property type="entry name" value="Kelch_1"/>
    <property type="match status" value="1"/>
</dbReference>
<dbReference type="Pfam" id="PF07707">
    <property type="entry name" value="BACK"/>
    <property type="match status" value="1"/>
</dbReference>
<dbReference type="PANTHER" id="PTHR45632:SF3">
    <property type="entry name" value="KELCH-LIKE PROTEIN 32"/>
    <property type="match status" value="1"/>
</dbReference>
<evidence type="ECO:0000256" key="2">
    <source>
        <dbReference type="ARBA" id="ARBA00022737"/>
    </source>
</evidence>
<sequence>MSAESYHDLILSTKDGEIIPWYYSQLQRICSFLEAKAISKKYDDLKMFLFLPYSKDLVTLLINPDKPLSDFKWLALETALEDIKDDEDLGRLKAKILRHALQHINTSNCVSFWLKLESFRSPLAEKAFRFILYNLNKGVRERTICLQFYRLSYEHLRLFIDDDRLNVRSEDDVLNIIEAWIDTCGGRDNYRSQLLSVVRVAGLSAEKLNSLTIENRRHLLSEKPVRPPRDQLVMFGGWYGGRTHSRIDIYDQMKQEWKPLCDLSLIHPIAYHGAVVLNDELYVIGGTDGENHYSTVMKMNMNGEWTEVAPMFETRTYISNSCCVMEGMIYVCGGFDVRSMSHRRRHDRLKCVERYDPSLNRWERIPDMNQMRSDAAAASAGGKLYVSGGFNGNEVLQTVEVYSLATNSWTEVASLPSPRSGHCMLLYNPYTMIVLGGFNGDDRLTSVCTWKIGHLSWSEDEPPMRSKRSNFSACFFDDKLVVAGGYSVSSTIAGVEQFDGTEWTDLPDLPTNRSAMKIIVLPDFRDFAVSKLGNEETRKKWLEQEKRITIEKSGASQRNRNIDEQQPQRHIP</sequence>
<dbReference type="InterPro" id="IPR015915">
    <property type="entry name" value="Kelch-typ_b-propeller"/>
</dbReference>
<keyword evidence="2" id="KW-0677">Repeat</keyword>
<comment type="caution">
    <text evidence="5">The sequence shown here is derived from an EMBL/GenBank/DDBJ whole genome shotgun (WGS) entry which is preliminary data.</text>
</comment>
<dbReference type="Gene3D" id="2.120.10.80">
    <property type="entry name" value="Kelch-type beta propeller"/>
    <property type="match status" value="2"/>
</dbReference>
<evidence type="ECO:0000256" key="1">
    <source>
        <dbReference type="ARBA" id="ARBA00022441"/>
    </source>
</evidence>
<dbReference type="Proteomes" id="UP000024635">
    <property type="component" value="Unassembled WGS sequence"/>
</dbReference>
<keyword evidence="1" id="KW-0880">Kelch repeat</keyword>
<protein>
    <recommendedName>
        <fullName evidence="4">BACK domain-containing protein</fullName>
    </recommendedName>
</protein>
<organism evidence="5 6">
    <name type="scientific">Ancylostoma ceylanicum</name>
    <dbReference type="NCBI Taxonomy" id="53326"/>
    <lineage>
        <taxon>Eukaryota</taxon>
        <taxon>Metazoa</taxon>
        <taxon>Ecdysozoa</taxon>
        <taxon>Nematoda</taxon>
        <taxon>Chromadorea</taxon>
        <taxon>Rhabditida</taxon>
        <taxon>Rhabditina</taxon>
        <taxon>Rhabditomorpha</taxon>
        <taxon>Strongyloidea</taxon>
        <taxon>Ancylostomatidae</taxon>
        <taxon>Ancylostomatinae</taxon>
        <taxon>Ancylostoma</taxon>
    </lineage>
</organism>
<evidence type="ECO:0000313" key="6">
    <source>
        <dbReference type="Proteomes" id="UP000024635"/>
    </source>
</evidence>
<evidence type="ECO:0000256" key="3">
    <source>
        <dbReference type="SAM" id="MobiDB-lite"/>
    </source>
</evidence>
<dbReference type="Gene3D" id="1.25.40.420">
    <property type="match status" value="1"/>
</dbReference>
<dbReference type="PRINTS" id="PR00501">
    <property type="entry name" value="KELCHREPEAT"/>
</dbReference>
<dbReference type="InterPro" id="IPR006652">
    <property type="entry name" value="Kelch_1"/>
</dbReference>
<accession>A0A016V0X3</accession>
<dbReference type="PANTHER" id="PTHR45632">
    <property type="entry name" value="LD33804P"/>
    <property type="match status" value="1"/>
</dbReference>
<dbReference type="SMART" id="SM00875">
    <property type="entry name" value="BACK"/>
    <property type="match status" value="1"/>
</dbReference>
<gene>
    <name evidence="5" type="primary">Acey_s0020.g127</name>
    <name evidence="5" type="synonym">Acey-spe-26</name>
    <name evidence="5" type="ORF">Y032_0020g127</name>
</gene>
<dbReference type="SUPFAM" id="SSF117281">
    <property type="entry name" value="Kelch motif"/>
    <property type="match status" value="1"/>
</dbReference>